<keyword evidence="2" id="KW-1133">Transmembrane helix</keyword>
<keyword evidence="2" id="KW-0472">Membrane</keyword>
<sequence>MNDRQTKLDFSRLGHFGRSSELSQLVKLCRRRPRPSESSSPTDSGDDSPLPNAVVIEAESGTGKSVLLNALCSELISSWSSTSSSSPPPQAAGCSDNIGHFCCRGKFEERTAASEPFDALRDAMDEILDDFIRQDQVLKDSGGSSSSSHAERLRNALGPDLGLLALVLPKLHTILSANEETKSIKLSKHSVPSINLENLSQLGWQFERLRFAFRSFVRYASKLKSVILILDDLHWCDPDSLQIILTLVQDKVPVQGQHNYDNRSNARSLGFIFVGASRPLAGYECLKSHLDKLPRNRLAIMTISSMSTEGIASICRSLLQMEGCDDRRTAIEELASCILELTGGNTFVVLQYLRLMEQKNLIQCSDGAEGWTWDLDNIRQAGGIIHETVTHVVADNIKKLEPSIKLALIVASAFGVSQFDLATIVHAAPVVEGQDGTEHMEFLSELSCDFHVAKGSMEGLSVHISKAVHDGLLIKDSTPGRYHFAHDRIREAAYSLLPEGEEGKEMHLAIGRQLRSWIETQGELGAIAYFSDEQLLLHAVKQLNMGKELMTDSWEKLDLADLCFNAAELAAQQSSFSSSMNYLQQGLECLPENAWKWHYDLTLKFKVALMRMQYSLVHLDDCMKTADEILLHTRGFQDTKGIYHTQMLCMLQQHRARKGMDLAISVLKTELNVKLPRRFILPRAIAGYIKIARRLRKTSDEEILAIPVTTDVERLQDIMDLFNRIVDLAFHEGTDDCVAYGILLGIAMMEFVFEYGLFASAFIPMAYFAQISFVFGDFASAERCFNFSELLIEAAKKNQNRNIAVVATRYGWGPKVFNTVGTTPLNTSIVPICKALNENWELGSLDWSFLDFFGYLRHLFCSGRTLALVADECSRCSEILCDYKQSLQWLNNAPLHQAILILIGDEANMDPTRLVGSHLTSDSHFDSGGNDTETRLARFQHHFYTMFLSYHFDDFEKAKQMIKLFPTDIWSSGIAFAVPFRVFYSGLVYAALCRTKSHKRLKYRRRAQAAFSQIDTWCSKGAVNCQYMRHILEAELIASSTRRKKDARAVLLLYDKAIEEAKKIQALHHIALANELAGNFAKTRGGSVAGEAKRYLTEASNFYEKWGATTKVQHLRKFQEDTGIPIVCSTTQQPQSSLSFAPEKAS</sequence>
<dbReference type="PANTHER" id="PTHR43642:SF1">
    <property type="entry name" value="HYBRID SIGNAL TRANSDUCTION HISTIDINE KINASE G"/>
    <property type="match status" value="1"/>
</dbReference>
<keyword evidence="2" id="KW-0812">Transmembrane</keyword>
<dbReference type="PANTHER" id="PTHR43642">
    <property type="entry name" value="HYBRID SIGNAL TRANSDUCTION HISTIDINE KINASE G"/>
    <property type="match status" value="1"/>
</dbReference>
<dbReference type="InterPro" id="IPR053159">
    <property type="entry name" value="Hybrid_Histidine_Kinase"/>
</dbReference>
<dbReference type="EMBL" id="HBIM01013170">
    <property type="protein sequence ID" value="CAE0413460.1"/>
    <property type="molecule type" value="Transcribed_RNA"/>
</dbReference>
<reference evidence="4" key="1">
    <citation type="submission" date="2021-01" db="EMBL/GenBank/DDBJ databases">
        <authorList>
            <person name="Corre E."/>
            <person name="Pelletier E."/>
            <person name="Niang G."/>
            <person name="Scheremetjew M."/>
            <person name="Finn R."/>
            <person name="Kale V."/>
            <person name="Holt S."/>
            <person name="Cochrane G."/>
            <person name="Meng A."/>
            <person name="Brown T."/>
            <person name="Cohen L."/>
        </authorList>
    </citation>
    <scope>NUCLEOTIDE SEQUENCE</scope>
    <source>
        <strain evidence="4">CCMP127</strain>
    </source>
</reference>
<evidence type="ECO:0000313" key="4">
    <source>
        <dbReference type="EMBL" id="CAE0413460.1"/>
    </source>
</evidence>
<evidence type="ECO:0000256" key="2">
    <source>
        <dbReference type="SAM" id="Phobius"/>
    </source>
</evidence>
<dbReference type="InterPro" id="IPR041664">
    <property type="entry name" value="AAA_16"/>
</dbReference>
<feature type="region of interest" description="Disordered" evidence="1">
    <location>
        <begin position="30"/>
        <end position="51"/>
    </location>
</feature>
<feature type="domain" description="Orc1-like AAA ATPase" evidence="3">
    <location>
        <begin position="49"/>
        <end position="250"/>
    </location>
</feature>
<protein>
    <recommendedName>
        <fullName evidence="3">Orc1-like AAA ATPase domain-containing protein</fullName>
    </recommendedName>
</protein>
<evidence type="ECO:0000256" key="1">
    <source>
        <dbReference type="SAM" id="MobiDB-lite"/>
    </source>
</evidence>
<dbReference type="InterPro" id="IPR027417">
    <property type="entry name" value="P-loop_NTPase"/>
</dbReference>
<feature type="compositionally biased region" description="Low complexity" evidence="1">
    <location>
        <begin position="36"/>
        <end position="49"/>
    </location>
</feature>
<proteinExistence type="predicted"/>
<organism evidence="4">
    <name type="scientific">Amphora coffeiformis</name>
    <dbReference type="NCBI Taxonomy" id="265554"/>
    <lineage>
        <taxon>Eukaryota</taxon>
        <taxon>Sar</taxon>
        <taxon>Stramenopiles</taxon>
        <taxon>Ochrophyta</taxon>
        <taxon>Bacillariophyta</taxon>
        <taxon>Bacillariophyceae</taxon>
        <taxon>Bacillariophycidae</taxon>
        <taxon>Thalassiophysales</taxon>
        <taxon>Catenulaceae</taxon>
        <taxon>Amphora</taxon>
    </lineage>
</organism>
<feature type="transmembrane region" description="Helical" evidence="2">
    <location>
        <begin position="969"/>
        <end position="992"/>
    </location>
</feature>
<dbReference type="AlphaFoldDB" id="A0A7S3L7F6"/>
<dbReference type="Pfam" id="PF13191">
    <property type="entry name" value="AAA_16"/>
    <property type="match status" value="1"/>
</dbReference>
<gene>
    <name evidence="4" type="ORF">ACOF00016_LOCUS10715</name>
</gene>
<accession>A0A7S3L7F6</accession>
<dbReference type="SUPFAM" id="SSF52540">
    <property type="entry name" value="P-loop containing nucleoside triphosphate hydrolases"/>
    <property type="match status" value="1"/>
</dbReference>
<evidence type="ECO:0000259" key="3">
    <source>
        <dbReference type="Pfam" id="PF13191"/>
    </source>
</evidence>
<name>A0A7S3L7F6_9STRA</name>